<evidence type="ECO:0000313" key="3">
    <source>
        <dbReference type="Proteomes" id="UP001054857"/>
    </source>
</evidence>
<sequence>MVLPVRCSLRAKAPLQLVVRLPGTFNGHPADRQRTAIGARSDYLQSFDVRTCLFADGTNPPRPALLIIQGGGNGLGSETPTTADVPRPWRTPSVHQQLGRRSTAAAAAAAAAASPASAAAASSSSCAAAALTIAASSLGGLDASAAEAAESSAPGAPAP</sequence>
<proteinExistence type="predicted"/>
<feature type="non-terminal residue" evidence="2">
    <location>
        <position position="159"/>
    </location>
</feature>
<accession>A0AAD3DKP1</accession>
<dbReference type="Proteomes" id="UP001054857">
    <property type="component" value="Unassembled WGS sequence"/>
</dbReference>
<comment type="caution">
    <text evidence="2">The sequence shown here is derived from an EMBL/GenBank/DDBJ whole genome shotgun (WGS) entry which is preliminary data.</text>
</comment>
<organism evidence="2 3">
    <name type="scientific">Astrephomene gubernaculifera</name>
    <dbReference type="NCBI Taxonomy" id="47775"/>
    <lineage>
        <taxon>Eukaryota</taxon>
        <taxon>Viridiplantae</taxon>
        <taxon>Chlorophyta</taxon>
        <taxon>core chlorophytes</taxon>
        <taxon>Chlorophyceae</taxon>
        <taxon>CS clade</taxon>
        <taxon>Chlamydomonadales</taxon>
        <taxon>Astrephomenaceae</taxon>
        <taxon>Astrephomene</taxon>
    </lineage>
</organism>
<feature type="region of interest" description="Disordered" evidence="1">
    <location>
        <begin position="72"/>
        <end position="101"/>
    </location>
</feature>
<evidence type="ECO:0000313" key="2">
    <source>
        <dbReference type="EMBL" id="GFR42207.1"/>
    </source>
</evidence>
<gene>
    <name evidence="2" type="ORF">Agub_g3098</name>
</gene>
<reference evidence="2 3" key="1">
    <citation type="journal article" date="2021" name="Sci. Rep.">
        <title>Genome sequencing of the multicellular alga Astrephomene provides insights into convergent evolution of germ-soma differentiation.</title>
        <authorList>
            <person name="Yamashita S."/>
            <person name="Yamamoto K."/>
            <person name="Matsuzaki R."/>
            <person name="Suzuki S."/>
            <person name="Yamaguchi H."/>
            <person name="Hirooka S."/>
            <person name="Minakuchi Y."/>
            <person name="Miyagishima S."/>
            <person name="Kawachi M."/>
            <person name="Toyoda A."/>
            <person name="Nozaki H."/>
        </authorList>
    </citation>
    <scope>NUCLEOTIDE SEQUENCE [LARGE SCALE GENOMIC DNA]</scope>
    <source>
        <strain evidence="2 3">NIES-4017</strain>
    </source>
</reference>
<name>A0AAD3DKP1_9CHLO</name>
<dbReference type="AlphaFoldDB" id="A0AAD3DKP1"/>
<protein>
    <submittedName>
        <fullName evidence="2">Uncharacterized protein</fullName>
    </submittedName>
</protein>
<dbReference type="EMBL" id="BMAR01000003">
    <property type="protein sequence ID" value="GFR42207.1"/>
    <property type="molecule type" value="Genomic_DNA"/>
</dbReference>
<keyword evidence="3" id="KW-1185">Reference proteome</keyword>
<evidence type="ECO:0000256" key="1">
    <source>
        <dbReference type="SAM" id="MobiDB-lite"/>
    </source>
</evidence>